<comment type="caution">
    <text evidence="2">The sequence shown here is derived from an EMBL/GenBank/DDBJ whole genome shotgun (WGS) entry which is preliminary data.</text>
</comment>
<dbReference type="SUPFAM" id="SSF47413">
    <property type="entry name" value="lambda repressor-like DNA-binding domains"/>
    <property type="match status" value="1"/>
</dbReference>
<sequence>MTKLIALEQIDKDIIDYIKRARIKKGITQVQLAEMANITRSLIGLAESYQQKYSNSTIKKIFKALEIKISKEKELIGKVLTPEIDLFPETPPKYKLKLLISDRFIDNDKDLDFLQFRNKGNLLVDERKFYDPFREDFKTNGHNYYAVVINDDSLIPTAFAGDYLIIRYLDNFDYSDFFIKEVRKGHQIPKKLFILEKPNNDKLVRYIEIIHDYTYKKNLFYAFLYVNENYETAKYIRLVYDDFYFKKEDIRIIGEVIAAIKPRPTVKNFDND</sequence>
<gene>
    <name evidence="2" type="ORF">EVJ47_06560</name>
</gene>
<protein>
    <submittedName>
        <fullName evidence="2">XRE family transcriptional regulator</fullName>
    </submittedName>
</protein>
<dbReference type="AlphaFoldDB" id="A0A519BAT4"/>
<organism evidence="2 3">
    <name type="scientific">Candidatus Acidulodesulfobacterium ferriphilum</name>
    <dbReference type="NCBI Taxonomy" id="2597223"/>
    <lineage>
        <taxon>Bacteria</taxon>
        <taxon>Deltaproteobacteria</taxon>
        <taxon>Candidatus Acidulodesulfobacterales</taxon>
        <taxon>Candidatus Acidulodesulfobacterium</taxon>
    </lineage>
</organism>
<dbReference type="EMBL" id="SGBD01000003">
    <property type="protein sequence ID" value="RZD14324.1"/>
    <property type="molecule type" value="Genomic_DNA"/>
</dbReference>
<dbReference type="SUPFAM" id="SSF51306">
    <property type="entry name" value="LexA/Signal peptidase"/>
    <property type="match status" value="1"/>
</dbReference>
<dbReference type="Pfam" id="PF01381">
    <property type="entry name" value="HTH_3"/>
    <property type="match status" value="1"/>
</dbReference>
<reference evidence="2 3" key="1">
    <citation type="submission" date="2019-01" db="EMBL/GenBank/DDBJ databases">
        <title>Insights into ecological role of a new deltaproteobacterial order Candidatus Sinidesulfobacterales (Sva0485) by metagenomics and metatranscriptomics.</title>
        <authorList>
            <person name="Tan S."/>
            <person name="Liu J."/>
            <person name="Fang Y."/>
            <person name="Hedlund B.P."/>
            <person name="Lian Z.H."/>
            <person name="Huang L.Y."/>
            <person name="Li J.T."/>
            <person name="Huang L.N."/>
            <person name="Li W.J."/>
            <person name="Jiang H.C."/>
            <person name="Dong H.L."/>
            <person name="Shu W.S."/>
        </authorList>
    </citation>
    <scope>NUCLEOTIDE SEQUENCE [LARGE SCALE GENOMIC DNA]</scope>
    <source>
        <strain evidence="2">AP3</strain>
    </source>
</reference>
<feature type="domain" description="HTH cro/C1-type" evidence="1">
    <location>
        <begin position="18"/>
        <end position="76"/>
    </location>
</feature>
<dbReference type="SMART" id="SM00530">
    <property type="entry name" value="HTH_XRE"/>
    <property type="match status" value="1"/>
</dbReference>
<evidence type="ECO:0000259" key="1">
    <source>
        <dbReference type="PROSITE" id="PS50943"/>
    </source>
</evidence>
<dbReference type="InterPro" id="IPR001387">
    <property type="entry name" value="Cro/C1-type_HTH"/>
</dbReference>
<proteinExistence type="predicted"/>
<dbReference type="InterPro" id="IPR036286">
    <property type="entry name" value="LexA/Signal_pep-like_sf"/>
</dbReference>
<dbReference type="Gene3D" id="2.10.109.10">
    <property type="entry name" value="Umud Fragment, subunit A"/>
    <property type="match status" value="1"/>
</dbReference>
<dbReference type="CDD" id="cd00093">
    <property type="entry name" value="HTH_XRE"/>
    <property type="match status" value="1"/>
</dbReference>
<evidence type="ECO:0000313" key="3">
    <source>
        <dbReference type="Proteomes" id="UP000320813"/>
    </source>
</evidence>
<accession>A0A519BAT4</accession>
<dbReference type="Gene3D" id="1.10.260.40">
    <property type="entry name" value="lambda repressor-like DNA-binding domains"/>
    <property type="match status" value="1"/>
</dbReference>
<evidence type="ECO:0000313" key="2">
    <source>
        <dbReference type="EMBL" id="RZD14324.1"/>
    </source>
</evidence>
<dbReference type="PROSITE" id="PS50943">
    <property type="entry name" value="HTH_CROC1"/>
    <property type="match status" value="1"/>
</dbReference>
<name>A0A519BAT4_9DELT</name>
<dbReference type="InterPro" id="IPR010982">
    <property type="entry name" value="Lambda_DNA-bd_dom_sf"/>
</dbReference>
<dbReference type="GO" id="GO:0003677">
    <property type="term" value="F:DNA binding"/>
    <property type="evidence" value="ECO:0007669"/>
    <property type="project" value="InterPro"/>
</dbReference>
<dbReference type="Proteomes" id="UP000320813">
    <property type="component" value="Unassembled WGS sequence"/>
</dbReference>